<dbReference type="Proteomes" id="UP000294535">
    <property type="component" value="Unassembled WGS sequence"/>
</dbReference>
<dbReference type="EMBL" id="SNYF01000008">
    <property type="protein sequence ID" value="TDQ15123.1"/>
    <property type="molecule type" value="Genomic_DNA"/>
</dbReference>
<name>A0A4R6T358_9BACT</name>
<gene>
    <name evidence="1" type="ORF">DFQ04_3009</name>
</gene>
<sequence length="48" mass="5559">MKEVILILPRNIGFLLSQIETIGFSSLKITEIQLLRAQIQRIPYFAKN</sequence>
<evidence type="ECO:0000313" key="2">
    <source>
        <dbReference type="Proteomes" id="UP000294535"/>
    </source>
</evidence>
<dbReference type="AlphaFoldDB" id="A0A4R6T358"/>
<keyword evidence="2" id="KW-1185">Reference proteome</keyword>
<protein>
    <submittedName>
        <fullName evidence="1">Uncharacterized protein</fullName>
    </submittedName>
</protein>
<proteinExistence type="predicted"/>
<organism evidence="1 2">
    <name type="scientific">Algoriphagus boseongensis</name>
    <dbReference type="NCBI Taxonomy" id="1442587"/>
    <lineage>
        <taxon>Bacteria</taxon>
        <taxon>Pseudomonadati</taxon>
        <taxon>Bacteroidota</taxon>
        <taxon>Cytophagia</taxon>
        <taxon>Cytophagales</taxon>
        <taxon>Cyclobacteriaceae</taxon>
        <taxon>Algoriphagus</taxon>
    </lineage>
</organism>
<accession>A0A4R6T358</accession>
<evidence type="ECO:0000313" key="1">
    <source>
        <dbReference type="EMBL" id="TDQ15123.1"/>
    </source>
</evidence>
<reference evidence="1 2" key="1">
    <citation type="submission" date="2019-03" db="EMBL/GenBank/DDBJ databases">
        <title>Genomic Encyclopedia of Type Strains, Phase III (KMG-III): the genomes of soil and plant-associated and newly described type strains.</title>
        <authorList>
            <person name="Whitman W."/>
        </authorList>
    </citation>
    <scope>NUCLEOTIDE SEQUENCE [LARGE SCALE GENOMIC DNA]</scope>
    <source>
        <strain evidence="1 2">CECT 8446</strain>
    </source>
</reference>
<comment type="caution">
    <text evidence="1">The sequence shown here is derived from an EMBL/GenBank/DDBJ whole genome shotgun (WGS) entry which is preliminary data.</text>
</comment>